<keyword evidence="2" id="KW-1185">Reference proteome</keyword>
<sequence>MTQSVQIATARFTKWCRLGGTPLTRMGRLVEEQLLPPYLALGFQRVSVHLRDPKDVVSARQICLERFYGDEIDTVIFNFDKYRRPTFQVHLSRREIVSPHAWVRAANLVRKPSQYLHFWGKPWWLPTRYWTEQMSANTIECVLEMTARALAFLERSERCRNISKSVNA</sequence>
<evidence type="ECO:0000313" key="2">
    <source>
        <dbReference type="Proteomes" id="UP001176471"/>
    </source>
</evidence>
<accession>A0ABT8ZKR5</accession>
<organism evidence="1 2">
    <name type="scientific">Sphingobium cyanobacteriorum</name>
    <dbReference type="NCBI Taxonomy" id="3063954"/>
    <lineage>
        <taxon>Bacteria</taxon>
        <taxon>Pseudomonadati</taxon>
        <taxon>Pseudomonadota</taxon>
        <taxon>Alphaproteobacteria</taxon>
        <taxon>Sphingomonadales</taxon>
        <taxon>Sphingomonadaceae</taxon>
        <taxon>Sphingobium</taxon>
    </lineage>
</organism>
<dbReference type="Proteomes" id="UP001176471">
    <property type="component" value="Unassembled WGS sequence"/>
</dbReference>
<evidence type="ECO:0000313" key="1">
    <source>
        <dbReference type="EMBL" id="MDO7834713.1"/>
    </source>
</evidence>
<proteinExistence type="predicted"/>
<dbReference type="EMBL" id="JAUQOM010000002">
    <property type="protein sequence ID" value="MDO7834713.1"/>
    <property type="molecule type" value="Genomic_DNA"/>
</dbReference>
<reference evidence="1" key="1">
    <citation type="submission" date="2023-07" db="EMBL/GenBank/DDBJ databases">
        <title>Bacterial whole genome sequence for Sphingobium sp. HBC34.</title>
        <authorList>
            <person name="Le V."/>
            <person name="Ko S.-R."/>
            <person name="Ahn C.-Y."/>
            <person name="Oh H.-M."/>
        </authorList>
    </citation>
    <scope>NUCLEOTIDE SEQUENCE</scope>
    <source>
        <strain evidence="1">HBC34</strain>
    </source>
</reference>
<gene>
    <name evidence="1" type="ORF">Q4610_06605</name>
</gene>
<dbReference type="RefSeq" id="WP_304535199.1">
    <property type="nucleotide sequence ID" value="NZ_JAUQOM010000002.1"/>
</dbReference>
<name>A0ABT8ZKR5_9SPHN</name>
<comment type="caution">
    <text evidence="1">The sequence shown here is derived from an EMBL/GenBank/DDBJ whole genome shotgun (WGS) entry which is preliminary data.</text>
</comment>
<protein>
    <submittedName>
        <fullName evidence="1">Uncharacterized protein</fullName>
    </submittedName>
</protein>